<dbReference type="Proteomes" id="UP001156706">
    <property type="component" value="Unassembled WGS sequence"/>
</dbReference>
<dbReference type="EMBL" id="BSOG01000008">
    <property type="protein sequence ID" value="GLR15334.1"/>
    <property type="molecule type" value="Genomic_DNA"/>
</dbReference>
<dbReference type="RefSeq" id="WP_284198402.1">
    <property type="nucleotide sequence ID" value="NZ_BSOG01000008.1"/>
</dbReference>
<organism evidence="2 3">
    <name type="scientific">Chitinimonas prasina</name>
    <dbReference type="NCBI Taxonomy" id="1434937"/>
    <lineage>
        <taxon>Bacteria</taxon>
        <taxon>Pseudomonadati</taxon>
        <taxon>Pseudomonadota</taxon>
        <taxon>Betaproteobacteria</taxon>
        <taxon>Neisseriales</taxon>
        <taxon>Chitinibacteraceae</taxon>
        <taxon>Chitinimonas</taxon>
    </lineage>
</organism>
<evidence type="ECO:0000256" key="1">
    <source>
        <dbReference type="SAM" id="SignalP"/>
    </source>
</evidence>
<comment type="caution">
    <text evidence="2">The sequence shown here is derived from an EMBL/GenBank/DDBJ whole genome shotgun (WGS) entry which is preliminary data.</text>
</comment>
<sequence>MKKLIALFGLALALLAPTAQATNLPSQCTVIDSSSDFFAQVSGGHLSMTGQICISFVTTPVPAPTLLTWDGTLTFSNFAPPNAPGFTANGSLTFGLNYNYTDGIYRVSYNGPLVYTYAGTTYNVVFNNLVFVLNITPTGEISAASTTGSVTINGQVVQGDSSLFAYLF</sequence>
<keyword evidence="1" id="KW-0732">Signal</keyword>
<protein>
    <submittedName>
        <fullName evidence="2">Uncharacterized protein</fullName>
    </submittedName>
</protein>
<feature type="signal peptide" evidence="1">
    <location>
        <begin position="1"/>
        <end position="21"/>
    </location>
</feature>
<proteinExistence type="predicted"/>
<reference evidence="3" key="1">
    <citation type="journal article" date="2019" name="Int. J. Syst. Evol. Microbiol.">
        <title>The Global Catalogue of Microorganisms (GCM) 10K type strain sequencing project: providing services to taxonomists for standard genome sequencing and annotation.</title>
        <authorList>
            <consortium name="The Broad Institute Genomics Platform"/>
            <consortium name="The Broad Institute Genome Sequencing Center for Infectious Disease"/>
            <person name="Wu L."/>
            <person name="Ma J."/>
        </authorList>
    </citation>
    <scope>NUCLEOTIDE SEQUENCE [LARGE SCALE GENOMIC DNA]</scope>
    <source>
        <strain evidence="3">NBRC 110044</strain>
    </source>
</reference>
<evidence type="ECO:0000313" key="2">
    <source>
        <dbReference type="EMBL" id="GLR15334.1"/>
    </source>
</evidence>
<gene>
    <name evidence="2" type="ORF">GCM10007907_41240</name>
</gene>
<name>A0ABQ5YN39_9NEIS</name>
<keyword evidence="3" id="KW-1185">Reference proteome</keyword>
<accession>A0ABQ5YN39</accession>
<feature type="chain" id="PRO_5047128733" evidence="1">
    <location>
        <begin position="22"/>
        <end position="168"/>
    </location>
</feature>
<evidence type="ECO:0000313" key="3">
    <source>
        <dbReference type="Proteomes" id="UP001156706"/>
    </source>
</evidence>